<dbReference type="Gene3D" id="3.30.1360.200">
    <property type="match status" value="1"/>
</dbReference>
<dbReference type="Pfam" id="PF22599">
    <property type="entry name" value="SecDF_P1_head"/>
    <property type="match status" value="1"/>
</dbReference>
<keyword evidence="2 9" id="KW-0813">Transport</keyword>
<dbReference type="InterPro" id="IPR022813">
    <property type="entry name" value="SecD/SecF_arch_bac"/>
</dbReference>
<proteinExistence type="inferred from homology"/>
<dbReference type="NCBIfam" id="TIGR00916">
    <property type="entry name" value="2A0604s01"/>
    <property type="match status" value="1"/>
</dbReference>
<feature type="domain" description="Protein export membrane protein SecD/SecF C-terminal" evidence="10">
    <location>
        <begin position="356"/>
        <end position="522"/>
    </location>
</feature>
<evidence type="ECO:0000259" key="10">
    <source>
        <dbReference type="Pfam" id="PF02355"/>
    </source>
</evidence>
<evidence type="ECO:0000259" key="12">
    <source>
        <dbReference type="Pfam" id="PF22599"/>
    </source>
</evidence>
<comment type="function">
    <text evidence="9">Part of the Sec protein translocase complex. Interacts with the SecYEG preprotein conducting channel. SecDF uses the proton motive force (PMF) to complete protein translocation after the ATP-dependent function of SecA.</text>
</comment>
<evidence type="ECO:0000313" key="14">
    <source>
        <dbReference type="Proteomes" id="UP001589858"/>
    </source>
</evidence>
<comment type="subcellular location">
    <subcellularLocation>
        <location evidence="1 9">Cell membrane</location>
        <topology evidence="1 9">Multi-pass membrane protein</topology>
    </subcellularLocation>
</comment>
<comment type="subunit">
    <text evidence="9">Forms a complex with SecF. Part of the essential Sec protein translocation apparatus which comprises SecA, SecYEG and auxiliary proteins SecDF-YajC and YidC.</text>
</comment>
<feature type="transmembrane region" description="Helical" evidence="9">
    <location>
        <begin position="475"/>
        <end position="494"/>
    </location>
</feature>
<protein>
    <recommendedName>
        <fullName evidence="9">Protein translocase subunit SecD</fullName>
    </recommendedName>
</protein>
<evidence type="ECO:0000256" key="9">
    <source>
        <dbReference type="HAMAP-Rule" id="MF_01463"/>
    </source>
</evidence>
<feature type="domain" description="SecDF P1 head subdomain" evidence="12">
    <location>
        <begin position="254"/>
        <end position="355"/>
    </location>
</feature>
<dbReference type="InterPro" id="IPR048631">
    <property type="entry name" value="SecD_1st"/>
</dbReference>
<comment type="similarity">
    <text evidence="9">Belongs to the SecD/SecF family. SecD subfamily.</text>
</comment>
<keyword evidence="6 9" id="KW-1133">Transmembrane helix</keyword>
<feature type="transmembrane region" description="Helical" evidence="9">
    <location>
        <begin position="377"/>
        <end position="394"/>
    </location>
</feature>
<evidence type="ECO:0000256" key="3">
    <source>
        <dbReference type="ARBA" id="ARBA00022475"/>
    </source>
</evidence>
<dbReference type="SUPFAM" id="SSF82866">
    <property type="entry name" value="Multidrug efflux transporter AcrB transmembrane domain"/>
    <property type="match status" value="1"/>
</dbReference>
<feature type="transmembrane region" description="Helical" evidence="9">
    <location>
        <begin position="500"/>
        <end position="524"/>
    </location>
</feature>
<feature type="domain" description="Protein translocase subunit SecDF P1" evidence="11">
    <location>
        <begin position="160"/>
        <end position="219"/>
    </location>
</feature>
<keyword evidence="3 9" id="KW-1003">Cell membrane</keyword>
<evidence type="ECO:0000256" key="2">
    <source>
        <dbReference type="ARBA" id="ARBA00022448"/>
    </source>
</evidence>
<dbReference type="NCBIfam" id="TIGR01129">
    <property type="entry name" value="secD"/>
    <property type="match status" value="1"/>
</dbReference>
<dbReference type="PANTHER" id="PTHR30081:SF1">
    <property type="entry name" value="PROTEIN TRANSLOCASE SUBUNIT SECD"/>
    <property type="match status" value="1"/>
</dbReference>
<dbReference type="InterPro" id="IPR055344">
    <property type="entry name" value="SecD_SecF_C_bact"/>
</dbReference>
<dbReference type="Pfam" id="PF07549">
    <property type="entry name" value="Sec_GG"/>
    <property type="match status" value="1"/>
</dbReference>
<dbReference type="Gene3D" id="1.20.1640.10">
    <property type="entry name" value="Multidrug efflux transporter AcrB transmembrane domain"/>
    <property type="match status" value="1"/>
</dbReference>
<keyword evidence="8 9" id="KW-0472">Membrane</keyword>
<feature type="transmembrane region" description="Helical" evidence="9">
    <location>
        <begin position="401"/>
        <end position="421"/>
    </location>
</feature>
<dbReference type="InterPro" id="IPR022646">
    <property type="entry name" value="SecD/SecF_CS"/>
</dbReference>
<dbReference type="InterPro" id="IPR054384">
    <property type="entry name" value="SecDF_P1_head"/>
</dbReference>
<dbReference type="HAMAP" id="MF_01463_B">
    <property type="entry name" value="SecD_B"/>
    <property type="match status" value="1"/>
</dbReference>
<dbReference type="PANTHER" id="PTHR30081">
    <property type="entry name" value="PROTEIN-EXPORT MEMBRANE PROTEIN SEC"/>
    <property type="match status" value="1"/>
</dbReference>
<keyword evidence="5 9" id="KW-0653">Protein transport</keyword>
<dbReference type="EMBL" id="JBHLTM010000079">
    <property type="protein sequence ID" value="MFC0686951.1"/>
    <property type="molecule type" value="Genomic_DNA"/>
</dbReference>
<evidence type="ECO:0000256" key="7">
    <source>
        <dbReference type="ARBA" id="ARBA00023010"/>
    </source>
</evidence>
<comment type="caution">
    <text evidence="9">Lacks conserved residue(s) required for the propagation of feature annotation.</text>
</comment>
<evidence type="ECO:0000256" key="8">
    <source>
        <dbReference type="ARBA" id="ARBA00023136"/>
    </source>
</evidence>
<name>A0ABV6SCI7_9SPHN</name>
<dbReference type="InterPro" id="IPR005791">
    <property type="entry name" value="SecD"/>
</dbReference>
<reference evidence="13 14" key="1">
    <citation type="submission" date="2024-09" db="EMBL/GenBank/DDBJ databases">
        <authorList>
            <person name="Sun Q."/>
            <person name="Mori K."/>
        </authorList>
    </citation>
    <scope>NUCLEOTIDE SEQUENCE [LARGE SCALE GENOMIC DNA]</scope>
    <source>
        <strain evidence="13 14">CICC 11035S</strain>
    </source>
</reference>
<feature type="transmembrane region" description="Helical" evidence="9">
    <location>
        <begin position="427"/>
        <end position="447"/>
    </location>
</feature>
<evidence type="ECO:0000313" key="13">
    <source>
        <dbReference type="EMBL" id="MFC0686951.1"/>
    </source>
</evidence>
<keyword evidence="14" id="KW-1185">Reference proteome</keyword>
<dbReference type="Gene3D" id="3.30.70.3400">
    <property type="match status" value="2"/>
</dbReference>
<keyword evidence="7 9" id="KW-0811">Translocation</keyword>
<organism evidence="13 14">
    <name type="scientific">Novosphingobium clariflavum</name>
    <dbReference type="NCBI Taxonomy" id="2029884"/>
    <lineage>
        <taxon>Bacteria</taxon>
        <taxon>Pseudomonadati</taxon>
        <taxon>Pseudomonadota</taxon>
        <taxon>Alphaproteobacteria</taxon>
        <taxon>Sphingomonadales</taxon>
        <taxon>Sphingomonadaceae</taxon>
        <taxon>Novosphingobium</taxon>
    </lineage>
</organism>
<evidence type="ECO:0000256" key="6">
    <source>
        <dbReference type="ARBA" id="ARBA00022989"/>
    </source>
</evidence>
<dbReference type="Proteomes" id="UP001589858">
    <property type="component" value="Unassembled WGS sequence"/>
</dbReference>
<dbReference type="Pfam" id="PF21760">
    <property type="entry name" value="SecD_1st"/>
    <property type="match status" value="1"/>
</dbReference>
<sequence length="538" mass="57158">MLEFTTWKKAWYWALTLFFCACALPSLVALTPNVRWPSALPDHKINLGLDLAGGSRLLLEANRDQVTQQRLEAMEESVRTRLGQAQPTIAIGDVSSSGGKLAFTVRDASQVDAAREAILPLTSGAGLSGQRDWDITVEDGNRFVLVPTQAGIDLAISSAMETAVEVVRKRIDALGTKEPDIRRLGGTRIDVQVPGLQDPQALKNLLGQTAKLEFKMVDETAVPSELAKGAIPPGDEIVPWADPKDAAAQGVPVLAVKRLGGIKGDELTDAKQQFEQKTNAAVVSITFNQQGGEKFAKLTTDNVGKRFAIILDGKVLSAPSIREPILGGGAQISGSFTVQSATQLAIALRSGALPVDLTVVEERTVGPDLGADSIQKGIVAMAVGTGLLMIFILVTYGRFGVYANVALVVNVLMILGVMGLAGTTLTLPGIAGFVLTIGAAVDANVLINERIREERHRGRRVVQAVELGYKEASRAIFDANLTNVIAAVLMAAFGTGPVRGFAIVLLIGIATSVFTAVTMTRMWVAGWLRKARPADLNL</sequence>
<comment type="caution">
    <text evidence="13">The sequence shown here is derived from an EMBL/GenBank/DDBJ whole genome shotgun (WGS) entry which is preliminary data.</text>
</comment>
<accession>A0ABV6SCI7</accession>
<evidence type="ECO:0000259" key="11">
    <source>
        <dbReference type="Pfam" id="PF21760"/>
    </source>
</evidence>
<keyword evidence="4 9" id="KW-0812">Transmembrane</keyword>
<evidence type="ECO:0000256" key="5">
    <source>
        <dbReference type="ARBA" id="ARBA00022927"/>
    </source>
</evidence>
<evidence type="ECO:0000256" key="4">
    <source>
        <dbReference type="ARBA" id="ARBA00022692"/>
    </source>
</evidence>
<dbReference type="InterPro" id="IPR048634">
    <property type="entry name" value="SecD_SecF_C"/>
</dbReference>
<gene>
    <name evidence="9 13" type="primary">secD</name>
    <name evidence="13" type="ORF">ACFFF8_20415</name>
</gene>
<dbReference type="Pfam" id="PF02355">
    <property type="entry name" value="SecD_SecF_C"/>
    <property type="match status" value="1"/>
</dbReference>
<dbReference type="RefSeq" id="WP_267219289.1">
    <property type="nucleotide sequence ID" value="NZ_JAPCWC010000003.1"/>
</dbReference>
<evidence type="ECO:0000256" key="1">
    <source>
        <dbReference type="ARBA" id="ARBA00004651"/>
    </source>
</evidence>